<feature type="region of interest" description="Disordered" evidence="1">
    <location>
        <begin position="19"/>
        <end position="50"/>
    </location>
</feature>
<reference evidence="4" key="1">
    <citation type="submission" date="2021-01" db="EMBL/GenBank/DDBJ databases">
        <title>Caligus Genome Assembly.</title>
        <authorList>
            <person name="Gallardo-Escarate C."/>
        </authorList>
    </citation>
    <scope>NUCLEOTIDE SEQUENCE [LARGE SCALE GENOMIC DNA]</scope>
</reference>
<feature type="signal peptide" evidence="2">
    <location>
        <begin position="1"/>
        <end position="19"/>
    </location>
</feature>
<accession>A0A7T8JWA5</accession>
<evidence type="ECO:0000313" key="3">
    <source>
        <dbReference type="EMBL" id="QQP36235.1"/>
    </source>
</evidence>
<gene>
    <name evidence="3" type="ORF">FKW44_021275</name>
</gene>
<keyword evidence="2" id="KW-0732">Signal</keyword>
<proteinExistence type="predicted"/>
<dbReference type="Proteomes" id="UP000595437">
    <property type="component" value="Chromosome 15"/>
</dbReference>
<feature type="compositionally biased region" description="Basic and acidic residues" evidence="1">
    <location>
        <begin position="20"/>
        <end position="50"/>
    </location>
</feature>
<dbReference type="EMBL" id="CP045904">
    <property type="protein sequence ID" value="QQP36235.1"/>
    <property type="molecule type" value="Genomic_DNA"/>
</dbReference>
<evidence type="ECO:0000256" key="2">
    <source>
        <dbReference type="SAM" id="SignalP"/>
    </source>
</evidence>
<dbReference type="AlphaFoldDB" id="A0A7T8JWA5"/>
<organism evidence="3 4">
    <name type="scientific">Caligus rogercresseyi</name>
    <name type="common">Sea louse</name>
    <dbReference type="NCBI Taxonomy" id="217165"/>
    <lineage>
        <taxon>Eukaryota</taxon>
        <taxon>Metazoa</taxon>
        <taxon>Ecdysozoa</taxon>
        <taxon>Arthropoda</taxon>
        <taxon>Crustacea</taxon>
        <taxon>Multicrustacea</taxon>
        <taxon>Hexanauplia</taxon>
        <taxon>Copepoda</taxon>
        <taxon>Siphonostomatoida</taxon>
        <taxon>Caligidae</taxon>
        <taxon>Caligus</taxon>
    </lineage>
</organism>
<sequence>MFLLPLCLSVLAGPLSVSSRHWEDLRPSESTTKAKDNPHTHTHRDTQRDS</sequence>
<feature type="chain" id="PRO_5031560453" evidence="2">
    <location>
        <begin position="20"/>
        <end position="50"/>
    </location>
</feature>
<evidence type="ECO:0000256" key="1">
    <source>
        <dbReference type="SAM" id="MobiDB-lite"/>
    </source>
</evidence>
<name>A0A7T8JWA5_CALRO</name>
<protein>
    <submittedName>
        <fullName evidence="3">Uncharacterized protein</fullName>
    </submittedName>
</protein>
<keyword evidence="4" id="KW-1185">Reference proteome</keyword>
<evidence type="ECO:0000313" key="4">
    <source>
        <dbReference type="Proteomes" id="UP000595437"/>
    </source>
</evidence>